<dbReference type="RefSeq" id="WP_011464335.1">
    <property type="nucleotide sequence ID" value="NC_007908.1"/>
</dbReference>
<dbReference type="STRING" id="338969.Rfer_2042"/>
<dbReference type="Pfam" id="PF00583">
    <property type="entry name" value="Acetyltransf_1"/>
    <property type="match status" value="1"/>
</dbReference>
<dbReference type="Gene3D" id="3.40.630.30">
    <property type="match status" value="1"/>
</dbReference>
<dbReference type="InterPro" id="IPR000182">
    <property type="entry name" value="GNAT_dom"/>
</dbReference>
<evidence type="ECO:0000313" key="2">
    <source>
        <dbReference type="EMBL" id="ABD69767.1"/>
    </source>
</evidence>
<dbReference type="EMBL" id="CP000267">
    <property type="protein sequence ID" value="ABD69767.1"/>
    <property type="molecule type" value="Genomic_DNA"/>
</dbReference>
<feature type="domain" description="N-acetyltransferase" evidence="1">
    <location>
        <begin position="6"/>
        <end position="159"/>
    </location>
</feature>
<evidence type="ECO:0000259" key="1">
    <source>
        <dbReference type="PROSITE" id="PS51186"/>
    </source>
</evidence>
<dbReference type="SUPFAM" id="SSF55729">
    <property type="entry name" value="Acyl-CoA N-acyltransferases (Nat)"/>
    <property type="match status" value="1"/>
</dbReference>
<dbReference type="PANTHER" id="PTHR43305">
    <property type="entry name" value="FAMILY N-ACETYLTRANSFERASE, PUTATIVE (AFU_ORTHOLOGUE AFUA_2G01380)-RELATED"/>
    <property type="match status" value="1"/>
</dbReference>
<protein>
    <submittedName>
        <fullName evidence="2">GCN5-related N-acetyltransferase</fullName>
    </submittedName>
</protein>
<dbReference type="HOGENOM" id="CLU_013985_11_0_4"/>
<keyword evidence="3" id="KW-1185">Reference proteome</keyword>
<dbReference type="CDD" id="cd04301">
    <property type="entry name" value="NAT_SF"/>
    <property type="match status" value="1"/>
</dbReference>
<name>Q21WT6_ALBFT</name>
<keyword evidence="2" id="KW-0808">Transferase</keyword>
<dbReference type="InterPro" id="IPR016181">
    <property type="entry name" value="Acyl_CoA_acyltransferase"/>
</dbReference>
<proteinExistence type="predicted"/>
<dbReference type="OrthoDB" id="70840at2"/>
<dbReference type="InterPro" id="IPR052777">
    <property type="entry name" value="Acetyltransferase_Enz"/>
</dbReference>
<dbReference type="eggNOG" id="COG0456">
    <property type="taxonomic scope" value="Bacteria"/>
</dbReference>
<dbReference type="Proteomes" id="UP000008332">
    <property type="component" value="Chromosome"/>
</dbReference>
<dbReference type="PANTHER" id="PTHR43305:SF1">
    <property type="entry name" value="FAMILY N-ACETYLTRANSFERASE, PUTATIVE (AFU_ORTHOLOGUE AFUA_2G01380)-RELATED"/>
    <property type="match status" value="1"/>
</dbReference>
<evidence type="ECO:0000313" key="3">
    <source>
        <dbReference type="Proteomes" id="UP000008332"/>
    </source>
</evidence>
<gene>
    <name evidence="2" type="ordered locus">Rfer_2042</name>
</gene>
<accession>Q21WT6</accession>
<reference evidence="3" key="1">
    <citation type="submission" date="2006-02" db="EMBL/GenBank/DDBJ databases">
        <title>Complete sequence of chromosome of Rhodoferax ferrireducens DSM 15236.</title>
        <authorList>
            <person name="Copeland A."/>
            <person name="Lucas S."/>
            <person name="Lapidus A."/>
            <person name="Barry K."/>
            <person name="Detter J.C."/>
            <person name="Glavina del Rio T."/>
            <person name="Hammon N."/>
            <person name="Israni S."/>
            <person name="Pitluck S."/>
            <person name="Brettin T."/>
            <person name="Bruce D."/>
            <person name="Han C."/>
            <person name="Tapia R."/>
            <person name="Gilna P."/>
            <person name="Kiss H."/>
            <person name="Schmutz J."/>
            <person name="Larimer F."/>
            <person name="Land M."/>
            <person name="Kyrpides N."/>
            <person name="Ivanova N."/>
            <person name="Richardson P."/>
        </authorList>
    </citation>
    <scope>NUCLEOTIDE SEQUENCE [LARGE SCALE GENOMIC DNA]</scope>
    <source>
        <strain evidence="3">ATCC BAA-621 / DSM 15236 / T118</strain>
    </source>
</reference>
<organism evidence="2 3">
    <name type="scientific">Albidiferax ferrireducens (strain ATCC BAA-621 / DSM 15236 / T118)</name>
    <name type="common">Rhodoferax ferrireducens</name>
    <dbReference type="NCBI Taxonomy" id="338969"/>
    <lineage>
        <taxon>Bacteria</taxon>
        <taxon>Pseudomonadati</taxon>
        <taxon>Pseudomonadota</taxon>
        <taxon>Betaproteobacteria</taxon>
        <taxon>Burkholderiales</taxon>
        <taxon>Comamonadaceae</taxon>
        <taxon>Rhodoferax</taxon>
    </lineage>
</organism>
<sequence>MQALFQLTNISTPADYEIFKGLLLEYAARDLDDPKNSTIWKDIEQLPGRYAAPVGAVVLATVGGELAGCGAYTATAHSGIAEIKRVYVRDGFRRQGLARALTQALISRARQAGYATAAICTWSHNTQALALYQQLGFTPISSFREPSKAHLVFLGLPLGQSGPDTNTLLA</sequence>
<dbReference type="GO" id="GO:0016747">
    <property type="term" value="F:acyltransferase activity, transferring groups other than amino-acyl groups"/>
    <property type="evidence" value="ECO:0007669"/>
    <property type="project" value="InterPro"/>
</dbReference>
<dbReference type="PROSITE" id="PS51186">
    <property type="entry name" value="GNAT"/>
    <property type="match status" value="1"/>
</dbReference>
<dbReference type="KEGG" id="rfr:Rfer_2042"/>
<dbReference type="AlphaFoldDB" id="Q21WT6"/>